<sequence>MKTNFQKVREFHEAFELDINDEPYKDVFDKNPKLVTLRKDLIIEEVEELREAIKNEDEIETIDALADILYVTYGAGVSFGIDLDGLVRPNKSDKIILFNSKMYYIDTQVSKLLKAMNNKNMDETADALKNILCVVYCIGLVLNIDLDIAFDLVHKSNMTKLCYTTEEASLTVISYRIKYKKNGSPYDSPAYKKSSDNKYWIVYNKSTGKILKSINYKPVSFASMLNKKIEK</sequence>
<reference evidence="1" key="1">
    <citation type="journal article" date="2019" name="MBio">
        <title>Virus Genomes from Deep Sea Sediments Expand the Ocean Megavirome and Support Independent Origins of Viral Gigantism.</title>
        <authorList>
            <person name="Backstrom D."/>
            <person name="Yutin N."/>
            <person name="Jorgensen S.L."/>
            <person name="Dharamshi J."/>
            <person name="Homa F."/>
            <person name="Zaremba-Niedwiedzka K."/>
            <person name="Spang A."/>
            <person name="Wolf Y.I."/>
            <person name="Koonin E.V."/>
            <person name="Ettema T.J."/>
        </authorList>
    </citation>
    <scope>NUCLEOTIDE SEQUENCE</scope>
</reference>
<organism evidence="1">
    <name type="scientific">Mimivirus LCMiAC02</name>
    <dbReference type="NCBI Taxonomy" id="2506609"/>
    <lineage>
        <taxon>Viruses</taxon>
        <taxon>Varidnaviria</taxon>
        <taxon>Bamfordvirae</taxon>
        <taxon>Nucleocytoviricota</taxon>
        <taxon>Megaviricetes</taxon>
        <taxon>Imitervirales</taxon>
        <taxon>Mimiviridae</taxon>
        <taxon>Klosneuvirinae</taxon>
    </lineage>
</organism>
<name>A0A481Z176_9VIRU</name>
<dbReference type="Gene3D" id="1.10.3420.10">
    <property type="entry name" value="putative ntp pyrophosphohydrolase like domain"/>
    <property type="match status" value="2"/>
</dbReference>
<keyword evidence="1" id="KW-0378">Hydrolase</keyword>
<dbReference type="CDD" id="cd11530">
    <property type="entry name" value="NTP-PPase_DR2231_like"/>
    <property type="match status" value="1"/>
</dbReference>
<evidence type="ECO:0000313" key="1">
    <source>
        <dbReference type="EMBL" id="QBK89477.1"/>
    </source>
</evidence>
<protein>
    <submittedName>
        <fullName evidence="1">Phosphoribosyl-ATP pyrophosphohydrolase</fullName>
    </submittedName>
</protein>
<dbReference type="EMBL" id="MK500425">
    <property type="protein sequence ID" value="QBK89477.1"/>
    <property type="molecule type" value="Genomic_DNA"/>
</dbReference>
<dbReference type="InterPro" id="IPR021130">
    <property type="entry name" value="PRib-ATP_PPHydrolase-like"/>
</dbReference>
<gene>
    <name evidence="1" type="ORF">LCMiAC02_05720</name>
</gene>
<dbReference type="SUPFAM" id="SSF101386">
    <property type="entry name" value="all-alpha NTP pyrophosphatases"/>
    <property type="match status" value="1"/>
</dbReference>
<dbReference type="GO" id="GO:0016787">
    <property type="term" value="F:hydrolase activity"/>
    <property type="evidence" value="ECO:0007669"/>
    <property type="project" value="UniProtKB-KW"/>
</dbReference>
<dbReference type="InterPro" id="IPR023292">
    <property type="entry name" value="NTP_PyroPHydrolase-like_dom_sf"/>
</dbReference>
<accession>A0A481Z176</accession>
<proteinExistence type="predicted"/>
<dbReference type="InterPro" id="IPR033653">
    <property type="entry name" value="NTP-PPase_DR2231-like"/>
</dbReference>
<dbReference type="Pfam" id="PF01503">
    <property type="entry name" value="PRA-PH"/>
    <property type="match status" value="1"/>
</dbReference>